<dbReference type="EMBL" id="UGSO01000001">
    <property type="protein sequence ID" value="SUB15344.1"/>
    <property type="molecule type" value="Genomic_DNA"/>
</dbReference>
<reference evidence="1 2" key="1">
    <citation type="submission" date="2018-06" db="EMBL/GenBank/DDBJ databases">
        <authorList>
            <consortium name="Pathogen Informatics"/>
            <person name="Doyle S."/>
        </authorList>
    </citation>
    <scope>NUCLEOTIDE SEQUENCE [LARGE SCALE GENOMIC DNA]</scope>
    <source>
        <strain evidence="1 2">NCTC9381</strain>
    </source>
</reference>
<dbReference type="EC" id="4.2.2.-" evidence="1"/>
<keyword evidence="2" id="KW-1185">Reference proteome</keyword>
<protein>
    <submittedName>
        <fullName evidence="1">Membrane-bound lytic murein transglycosylase B</fullName>
        <ecNumber evidence="1">4.2.2.-</ecNumber>
    </submittedName>
</protein>
<evidence type="ECO:0000313" key="1">
    <source>
        <dbReference type="EMBL" id="SUB15344.1"/>
    </source>
</evidence>
<sequence>MRLKLAFLAFIPLLASCSSKPEVPSQQKMLAAPQGGFLLQPSHSGQAMFGDFAGNPAAEQFIDKMVEKHDFDRQQLHNIIGQAKTTGLCAATDGPSGTKLYASARA</sequence>
<proteinExistence type="predicted"/>
<gene>
    <name evidence="1" type="primary">mltB_1</name>
    <name evidence="1" type="ORF">NCTC9381_01216</name>
</gene>
<evidence type="ECO:0000313" key="2">
    <source>
        <dbReference type="Proteomes" id="UP000254640"/>
    </source>
</evidence>
<keyword evidence="1" id="KW-0456">Lyase</keyword>
<organism evidence="1 2">
    <name type="scientific">Enterobacter agglomerans</name>
    <name type="common">Erwinia herbicola</name>
    <name type="synonym">Pantoea agglomerans</name>
    <dbReference type="NCBI Taxonomy" id="549"/>
    <lineage>
        <taxon>Bacteria</taxon>
        <taxon>Pseudomonadati</taxon>
        <taxon>Pseudomonadota</taxon>
        <taxon>Gammaproteobacteria</taxon>
        <taxon>Enterobacterales</taxon>
        <taxon>Erwiniaceae</taxon>
        <taxon>Pantoea</taxon>
        <taxon>Pantoea agglomerans group</taxon>
    </lineage>
</organism>
<dbReference type="Gene3D" id="1.10.8.350">
    <property type="entry name" value="Bacterial muramidase"/>
    <property type="match status" value="1"/>
</dbReference>
<dbReference type="AlphaFoldDB" id="A0A379ABS1"/>
<name>A0A379ABS1_ENTAG</name>
<dbReference type="GO" id="GO:0016829">
    <property type="term" value="F:lyase activity"/>
    <property type="evidence" value="ECO:0007669"/>
    <property type="project" value="UniProtKB-KW"/>
</dbReference>
<dbReference type="PROSITE" id="PS51257">
    <property type="entry name" value="PROKAR_LIPOPROTEIN"/>
    <property type="match status" value="1"/>
</dbReference>
<dbReference type="Proteomes" id="UP000254640">
    <property type="component" value="Unassembled WGS sequence"/>
</dbReference>
<accession>A0A379ABS1</accession>